<dbReference type="STRING" id="706587.Desti_1340"/>
<name>I4C3B2_DESTA</name>
<evidence type="ECO:0000256" key="11">
    <source>
        <dbReference type="PIRSR" id="PIRSR000350-3"/>
    </source>
</evidence>
<dbReference type="PANTHER" id="PTHR22912">
    <property type="entry name" value="DISULFIDE OXIDOREDUCTASE"/>
    <property type="match status" value="1"/>
</dbReference>
<dbReference type="OrthoDB" id="9786429at2"/>
<feature type="binding site" evidence="11">
    <location>
        <position position="274"/>
    </location>
    <ligand>
        <name>NAD(+)</name>
        <dbReference type="ChEBI" id="CHEBI:57540"/>
    </ligand>
</feature>
<reference evidence="17" key="1">
    <citation type="submission" date="2012-06" db="EMBL/GenBank/DDBJ databases">
        <title>Complete sequence of chromosome of Desulfomonile tiedjei DSM 6799.</title>
        <authorList>
            <person name="Lucas S."/>
            <person name="Copeland A."/>
            <person name="Lapidus A."/>
            <person name="Glavina del Rio T."/>
            <person name="Dalin E."/>
            <person name="Tice H."/>
            <person name="Bruce D."/>
            <person name="Goodwin L."/>
            <person name="Pitluck S."/>
            <person name="Peters L."/>
            <person name="Ovchinnikova G."/>
            <person name="Zeytun A."/>
            <person name="Lu M."/>
            <person name="Kyrpides N."/>
            <person name="Mavromatis K."/>
            <person name="Ivanova N."/>
            <person name="Brettin T."/>
            <person name="Detter J.C."/>
            <person name="Han C."/>
            <person name="Larimer F."/>
            <person name="Land M."/>
            <person name="Hauser L."/>
            <person name="Markowitz V."/>
            <person name="Cheng J.-F."/>
            <person name="Hugenholtz P."/>
            <person name="Woyke T."/>
            <person name="Wu D."/>
            <person name="Spring S."/>
            <person name="Schroeder M."/>
            <person name="Brambilla E."/>
            <person name="Klenk H.-P."/>
            <person name="Eisen J.A."/>
        </authorList>
    </citation>
    <scope>NUCLEOTIDE SEQUENCE [LARGE SCALE GENOMIC DNA]</scope>
    <source>
        <strain evidence="17">ATCC 49306 / DSM 6799 / DCB-1</strain>
    </source>
</reference>
<evidence type="ECO:0000256" key="8">
    <source>
        <dbReference type="ARBA" id="ARBA00023284"/>
    </source>
</evidence>
<dbReference type="Pfam" id="PF07992">
    <property type="entry name" value="Pyr_redox_2"/>
    <property type="match status" value="1"/>
</dbReference>
<dbReference type="HOGENOM" id="CLU_016755_0_3_7"/>
<dbReference type="InterPro" id="IPR050151">
    <property type="entry name" value="Class-I_Pyr_Nuc-Dis_Oxidored"/>
</dbReference>
<evidence type="ECO:0000256" key="4">
    <source>
        <dbReference type="ARBA" id="ARBA00022827"/>
    </source>
</evidence>
<dbReference type="InterPro" id="IPR004099">
    <property type="entry name" value="Pyr_nucl-diS_OxRdtase_dimer"/>
</dbReference>
<dbReference type="EMBL" id="CP003360">
    <property type="protein sequence ID" value="AFM24053.1"/>
    <property type="molecule type" value="Genomic_DNA"/>
</dbReference>
<dbReference type="Proteomes" id="UP000006055">
    <property type="component" value="Chromosome"/>
</dbReference>
<dbReference type="InterPro" id="IPR006258">
    <property type="entry name" value="Lipoamide_DH"/>
</dbReference>
<comment type="cofactor">
    <cofactor evidence="11 13">
        <name>FAD</name>
        <dbReference type="ChEBI" id="CHEBI:57692"/>
    </cofactor>
    <text evidence="11 13">Binds 1 FAD per subunit.</text>
</comment>
<dbReference type="eggNOG" id="COG1249">
    <property type="taxonomic scope" value="Bacteria"/>
</dbReference>
<dbReference type="GO" id="GO:0050660">
    <property type="term" value="F:flavin adenine dinucleotide binding"/>
    <property type="evidence" value="ECO:0007669"/>
    <property type="project" value="InterPro"/>
</dbReference>
<evidence type="ECO:0000256" key="6">
    <source>
        <dbReference type="ARBA" id="ARBA00023027"/>
    </source>
</evidence>
<dbReference type="InterPro" id="IPR001100">
    <property type="entry name" value="Pyr_nuc-diS_OxRdtase"/>
</dbReference>
<gene>
    <name evidence="16" type="ordered locus">Desti_1340</name>
</gene>
<dbReference type="FunFam" id="3.30.390.30:FF:000001">
    <property type="entry name" value="Dihydrolipoyl dehydrogenase"/>
    <property type="match status" value="1"/>
</dbReference>
<keyword evidence="8 13" id="KW-0676">Redox-active center</keyword>
<evidence type="ECO:0000313" key="16">
    <source>
        <dbReference type="EMBL" id="AFM24053.1"/>
    </source>
</evidence>
<feature type="binding site" evidence="11">
    <location>
        <begin position="184"/>
        <end position="191"/>
    </location>
    <ligand>
        <name>NAD(+)</name>
        <dbReference type="ChEBI" id="CHEBI:57540"/>
    </ligand>
</feature>
<evidence type="ECO:0000256" key="3">
    <source>
        <dbReference type="ARBA" id="ARBA00022630"/>
    </source>
</evidence>
<dbReference type="GO" id="GO:0005737">
    <property type="term" value="C:cytoplasm"/>
    <property type="evidence" value="ECO:0007669"/>
    <property type="project" value="UniProtKB-ARBA"/>
</dbReference>
<dbReference type="GO" id="GO:0004148">
    <property type="term" value="F:dihydrolipoyl dehydrogenase (NADH) activity"/>
    <property type="evidence" value="ECO:0007669"/>
    <property type="project" value="UniProtKB-EC"/>
</dbReference>
<dbReference type="NCBIfam" id="TIGR01350">
    <property type="entry name" value="lipoamide_DH"/>
    <property type="match status" value="1"/>
</dbReference>
<feature type="binding site" evidence="11">
    <location>
        <begin position="147"/>
        <end position="149"/>
    </location>
    <ligand>
        <name>FAD</name>
        <dbReference type="ChEBI" id="CHEBI:57692"/>
    </ligand>
</feature>
<evidence type="ECO:0000259" key="15">
    <source>
        <dbReference type="Pfam" id="PF07992"/>
    </source>
</evidence>
<dbReference type="PRINTS" id="PR00368">
    <property type="entry name" value="FADPNR"/>
</dbReference>
<evidence type="ECO:0000313" key="17">
    <source>
        <dbReference type="Proteomes" id="UP000006055"/>
    </source>
</evidence>
<dbReference type="PROSITE" id="PS00076">
    <property type="entry name" value="PYRIDINE_REDOX_1"/>
    <property type="match status" value="1"/>
</dbReference>
<dbReference type="GO" id="GO:0006103">
    <property type="term" value="P:2-oxoglutarate metabolic process"/>
    <property type="evidence" value="ECO:0007669"/>
    <property type="project" value="TreeGrafter"/>
</dbReference>
<protein>
    <recommendedName>
        <fullName evidence="2 13">Dihydrolipoyl dehydrogenase</fullName>
        <ecNumber evidence="2 13">1.8.1.4</ecNumber>
    </recommendedName>
</protein>
<keyword evidence="7" id="KW-1015">Disulfide bond</keyword>
<keyword evidence="4 11" id="KW-0274">FAD</keyword>
<organism evidence="16 17">
    <name type="scientific">Desulfomonile tiedjei (strain ATCC 49306 / DSM 6799 / DCB-1)</name>
    <dbReference type="NCBI Taxonomy" id="706587"/>
    <lineage>
        <taxon>Bacteria</taxon>
        <taxon>Pseudomonadati</taxon>
        <taxon>Thermodesulfobacteriota</taxon>
        <taxon>Desulfomonilia</taxon>
        <taxon>Desulfomonilales</taxon>
        <taxon>Desulfomonilaceae</taxon>
        <taxon>Desulfomonile</taxon>
    </lineage>
</organism>
<dbReference type="SUPFAM" id="SSF51905">
    <property type="entry name" value="FAD/NAD(P)-binding domain"/>
    <property type="match status" value="1"/>
</dbReference>
<evidence type="ECO:0000256" key="12">
    <source>
        <dbReference type="PIRSR" id="PIRSR000350-4"/>
    </source>
</evidence>
<keyword evidence="6 11" id="KW-0520">NAD</keyword>
<comment type="miscellaneous">
    <text evidence="13">The active site is a redox-active disulfide bond.</text>
</comment>
<dbReference type="Gene3D" id="3.30.390.30">
    <property type="match status" value="1"/>
</dbReference>
<evidence type="ECO:0000256" key="10">
    <source>
        <dbReference type="PIRSR" id="PIRSR000350-2"/>
    </source>
</evidence>
<keyword evidence="17" id="KW-1185">Reference proteome</keyword>
<evidence type="ECO:0000256" key="2">
    <source>
        <dbReference type="ARBA" id="ARBA00012608"/>
    </source>
</evidence>
<feature type="binding site" evidence="11">
    <location>
        <position position="315"/>
    </location>
    <ligand>
        <name>FAD</name>
        <dbReference type="ChEBI" id="CHEBI:57692"/>
    </ligand>
</feature>
<dbReference type="EC" id="1.8.1.4" evidence="2 13"/>
<dbReference type="InterPro" id="IPR012999">
    <property type="entry name" value="Pyr_OxRdtase_I_AS"/>
</dbReference>
<dbReference type="Pfam" id="PF02852">
    <property type="entry name" value="Pyr_redox_dim"/>
    <property type="match status" value="1"/>
</dbReference>
<evidence type="ECO:0000256" key="7">
    <source>
        <dbReference type="ARBA" id="ARBA00023157"/>
    </source>
</evidence>
<evidence type="ECO:0000259" key="14">
    <source>
        <dbReference type="Pfam" id="PF02852"/>
    </source>
</evidence>
<evidence type="ECO:0000256" key="1">
    <source>
        <dbReference type="ARBA" id="ARBA00007532"/>
    </source>
</evidence>
<dbReference type="InterPro" id="IPR016156">
    <property type="entry name" value="FAD/NAD-linked_Rdtase_dimer_sf"/>
</dbReference>
<feature type="domain" description="FAD/NAD(P)-binding" evidence="15">
    <location>
        <begin position="11"/>
        <end position="330"/>
    </location>
</feature>
<dbReference type="PANTHER" id="PTHR22912:SF151">
    <property type="entry name" value="DIHYDROLIPOYL DEHYDROGENASE, MITOCHONDRIAL"/>
    <property type="match status" value="1"/>
</dbReference>
<evidence type="ECO:0000256" key="9">
    <source>
        <dbReference type="ARBA" id="ARBA00049187"/>
    </source>
</evidence>
<dbReference type="PIRSF" id="PIRSF000350">
    <property type="entry name" value="Mercury_reductase_MerA"/>
    <property type="match status" value="1"/>
</dbReference>
<dbReference type="InterPro" id="IPR036188">
    <property type="entry name" value="FAD/NAD-bd_sf"/>
</dbReference>
<feature type="domain" description="Pyridine nucleotide-disulphide oxidoreductase dimerisation" evidence="14">
    <location>
        <begin position="349"/>
        <end position="459"/>
    </location>
</feature>
<accession>I4C3B2</accession>
<feature type="active site" description="Proton acceptor" evidence="10">
    <location>
        <position position="448"/>
    </location>
</feature>
<dbReference type="SUPFAM" id="SSF55424">
    <property type="entry name" value="FAD/NAD-linked reductases, dimerisation (C-terminal) domain"/>
    <property type="match status" value="1"/>
</dbReference>
<keyword evidence="5 13" id="KW-0560">Oxidoreductase</keyword>
<dbReference type="PATRIC" id="fig|706587.4.peg.1537"/>
<dbReference type="KEGG" id="dti:Desti_1340"/>
<keyword evidence="3 13" id="KW-0285">Flavoprotein</keyword>
<sequence>MVVGDFAQGTQVAIIGAGPGGYVAAIRAAQLGLEVTLVEKGLLGGVCLNWGCIPSKALIYVADLKNRIEQADKIGLIVRDVSIDLPKLVQWKSDVVEKLRKGVASLMSQHKIEVVTGTAHFTGENSFSVETSDGVRRFEFRNCILATGSSAAELPGMPRDGELVIDSTDALDPKNIPERFVVIGAGSVGLEMGTFYAKLGSKVTILDAVDRLLPMLDPDIGRAMERALKHLKIDLILKAKIQGLKRENGTGVLQYSASDGDKSITGDKILVAIGRRPNTSGIGLEKVKVKLDSKGFVQVSETMQTSVPGIYAIGDIVSGPMLAHKASFQGKIAAEVIAGEPAAFSGVEVPGVIFSDPEIATVGLSEQDALAQGIPVKAGVFPFRAMGRTLTMAEEGPGFVKIVSDAESETVLGVHIVGPHASDLIAEGCLAVASASHVDDLTLTIHPHPTLPETIEEAAEQVENKAIHIFSAKKSAFGAK</sequence>
<dbReference type="AlphaFoldDB" id="I4C3B2"/>
<feature type="disulfide bond" description="Redox-active" evidence="12">
    <location>
        <begin position="47"/>
        <end position="52"/>
    </location>
</feature>
<keyword evidence="11" id="KW-0547">Nucleotide-binding</keyword>
<dbReference type="InterPro" id="IPR023753">
    <property type="entry name" value="FAD/NAD-binding_dom"/>
</dbReference>
<dbReference type="Gene3D" id="3.50.50.60">
    <property type="entry name" value="FAD/NAD(P)-binding domain"/>
    <property type="match status" value="2"/>
</dbReference>
<comment type="catalytic activity">
    <reaction evidence="9 13">
        <text>N(6)-[(R)-dihydrolipoyl]-L-lysyl-[protein] + NAD(+) = N(6)-[(R)-lipoyl]-L-lysyl-[protein] + NADH + H(+)</text>
        <dbReference type="Rhea" id="RHEA:15045"/>
        <dbReference type="Rhea" id="RHEA-COMP:10474"/>
        <dbReference type="Rhea" id="RHEA-COMP:10475"/>
        <dbReference type="ChEBI" id="CHEBI:15378"/>
        <dbReference type="ChEBI" id="CHEBI:57540"/>
        <dbReference type="ChEBI" id="CHEBI:57945"/>
        <dbReference type="ChEBI" id="CHEBI:83099"/>
        <dbReference type="ChEBI" id="CHEBI:83100"/>
        <dbReference type="EC" id="1.8.1.4"/>
    </reaction>
</comment>
<feature type="binding site" evidence="11">
    <location>
        <position position="56"/>
    </location>
    <ligand>
        <name>FAD</name>
        <dbReference type="ChEBI" id="CHEBI:57692"/>
    </ligand>
</feature>
<evidence type="ECO:0000256" key="5">
    <source>
        <dbReference type="ARBA" id="ARBA00023002"/>
    </source>
</evidence>
<evidence type="ECO:0000256" key="13">
    <source>
        <dbReference type="RuleBase" id="RU003692"/>
    </source>
</evidence>
<feature type="binding site" evidence="11">
    <location>
        <begin position="321"/>
        <end position="324"/>
    </location>
    <ligand>
        <name>FAD</name>
        <dbReference type="ChEBI" id="CHEBI:57692"/>
    </ligand>
</feature>
<dbReference type="RefSeq" id="WP_014809204.1">
    <property type="nucleotide sequence ID" value="NC_018025.1"/>
</dbReference>
<proteinExistence type="inferred from homology"/>
<comment type="similarity">
    <text evidence="1 13">Belongs to the class-I pyridine nucleotide-disulfide oxidoreductase family.</text>
</comment>
<dbReference type="PRINTS" id="PR00411">
    <property type="entry name" value="PNDRDTASEI"/>
</dbReference>